<name>A0ABV5PJJ6_STRCM</name>
<dbReference type="Proteomes" id="UP001589718">
    <property type="component" value="Unassembled WGS sequence"/>
</dbReference>
<accession>A0ABV5PJJ6</accession>
<feature type="signal peptide" evidence="2">
    <location>
        <begin position="1"/>
        <end position="31"/>
    </location>
</feature>
<dbReference type="Pfam" id="PF00497">
    <property type="entry name" value="SBP_bac_3"/>
    <property type="match status" value="1"/>
</dbReference>
<evidence type="ECO:0000313" key="5">
    <source>
        <dbReference type="Proteomes" id="UP001589718"/>
    </source>
</evidence>
<evidence type="ECO:0000313" key="4">
    <source>
        <dbReference type="EMBL" id="MFB9523380.1"/>
    </source>
</evidence>
<organism evidence="4 5">
    <name type="scientific">Streptomyces cremeus</name>
    <dbReference type="NCBI Taxonomy" id="66881"/>
    <lineage>
        <taxon>Bacteria</taxon>
        <taxon>Bacillati</taxon>
        <taxon>Actinomycetota</taxon>
        <taxon>Actinomycetes</taxon>
        <taxon>Kitasatosporales</taxon>
        <taxon>Streptomycetaceae</taxon>
        <taxon>Streptomyces</taxon>
    </lineage>
</organism>
<dbReference type="PANTHER" id="PTHR35936">
    <property type="entry name" value="MEMBRANE-BOUND LYTIC MUREIN TRANSGLYCOSYLASE F"/>
    <property type="match status" value="1"/>
</dbReference>
<dbReference type="Gene3D" id="3.40.190.10">
    <property type="entry name" value="Periplasmic binding protein-like II"/>
    <property type="match status" value="2"/>
</dbReference>
<feature type="chain" id="PRO_5045415650" evidence="2">
    <location>
        <begin position="32"/>
        <end position="309"/>
    </location>
</feature>
<dbReference type="SMART" id="SM00062">
    <property type="entry name" value="PBPb"/>
    <property type="match status" value="1"/>
</dbReference>
<reference evidence="4 5" key="1">
    <citation type="submission" date="2024-09" db="EMBL/GenBank/DDBJ databases">
        <authorList>
            <person name="Sun Q."/>
            <person name="Mori K."/>
        </authorList>
    </citation>
    <scope>NUCLEOTIDE SEQUENCE [LARGE SCALE GENOMIC DNA]</scope>
    <source>
        <strain evidence="4 5">JCM 4362</strain>
    </source>
</reference>
<evidence type="ECO:0000259" key="3">
    <source>
        <dbReference type="SMART" id="SM00062"/>
    </source>
</evidence>
<comment type="caution">
    <text evidence="4">The sequence shown here is derived from an EMBL/GenBank/DDBJ whole genome shotgun (WGS) entry which is preliminary data.</text>
</comment>
<evidence type="ECO:0000256" key="1">
    <source>
        <dbReference type="ARBA" id="ARBA00022729"/>
    </source>
</evidence>
<gene>
    <name evidence="4" type="ORF">ACFFTU_25890</name>
</gene>
<dbReference type="EMBL" id="JBHMCR010000017">
    <property type="protein sequence ID" value="MFB9523380.1"/>
    <property type="molecule type" value="Genomic_DNA"/>
</dbReference>
<feature type="domain" description="Solute-binding protein family 3/N-terminal" evidence="3">
    <location>
        <begin position="66"/>
        <end position="295"/>
    </location>
</feature>
<keyword evidence="5" id="KW-1185">Reference proteome</keyword>
<dbReference type="InterPro" id="IPR001638">
    <property type="entry name" value="Solute-binding_3/MltF_N"/>
</dbReference>
<dbReference type="RefSeq" id="WP_345226768.1">
    <property type="nucleotide sequence ID" value="NZ_BAAAXE010000013.1"/>
</dbReference>
<dbReference type="CDD" id="cd01004">
    <property type="entry name" value="PBP2_MidA_like"/>
    <property type="match status" value="1"/>
</dbReference>
<evidence type="ECO:0000256" key="2">
    <source>
        <dbReference type="SAM" id="SignalP"/>
    </source>
</evidence>
<proteinExistence type="predicted"/>
<sequence>MPPSWTSRTRTRLALGLCALLTATACGTSGAQLPGEIDPSQDVLSKVSRVDAIAAQLPAAVRASGRIKVATAAKGSAPVRYYTEDTKELVGVEIDLQKAVGKVLGVRMESEDATFDQIIPAIRSGRYDIGQGNFGVTEERKKQADFVTYYDDGFGFLVRAQRKQPPVREVSDLCGLRVGTNAGTSFEELLHNNASKCAAKGKDSYRVSVYRGTADSMLALSQNKMDVLVLSSVFLQYAAERQPHRLTYVNKIYNEHIGFLLKAGSPLTKPLQLATQELMESGVYQQIMKKWGLESAMIDRSLVNPPGLK</sequence>
<dbReference type="SUPFAM" id="SSF53850">
    <property type="entry name" value="Periplasmic binding protein-like II"/>
    <property type="match status" value="1"/>
</dbReference>
<keyword evidence="1 2" id="KW-0732">Signal</keyword>
<dbReference type="PANTHER" id="PTHR35936:SF17">
    <property type="entry name" value="ARGININE-BINDING EXTRACELLULAR PROTEIN ARTP"/>
    <property type="match status" value="1"/>
</dbReference>
<protein>
    <submittedName>
        <fullName evidence="4">ABC transporter substrate-binding protein</fullName>
    </submittedName>
</protein>